<gene>
    <name evidence="1" type="ORF">BDN70DRAFT_984894</name>
</gene>
<evidence type="ECO:0000313" key="1">
    <source>
        <dbReference type="EMBL" id="KAF9485114.1"/>
    </source>
</evidence>
<reference evidence="1" key="1">
    <citation type="submission" date="2020-11" db="EMBL/GenBank/DDBJ databases">
        <authorList>
            <consortium name="DOE Joint Genome Institute"/>
            <person name="Ahrendt S."/>
            <person name="Riley R."/>
            <person name="Andreopoulos W."/>
            <person name="Labutti K."/>
            <person name="Pangilinan J."/>
            <person name="Ruiz-Duenas F.J."/>
            <person name="Barrasa J.M."/>
            <person name="Sanchez-Garcia M."/>
            <person name="Camarero S."/>
            <person name="Miyauchi S."/>
            <person name="Serrano A."/>
            <person name="Linde D."/>
            <person name="Babiker R."/>
            <person name="Drula E."/>
            <person name="Ayuso-Fernandez I."/>
            <person name="Pacheco R."/>
            <person name="Padilla G."/>
            <person name="Ferreira P."/>
            <person name="Barriuso J."/>
            <person name="Kellner H."/>
            <person name="Castanera R."/>
            <person name="Alfaro M."/>
            <person name="Ramirez L."/>
            <person name="Pisabarro A.G."/>
            <person name="Kuo A."/>
            <person name="Tritt A."/>
            <person name="Lipzen A."/>
            <person name="He G."/>
            <person name="Yan M."/>
            <person name="Ng V."/>
            <person name="Cullen D."/>
            <person name="Martin F."/>
            <person name="Rosso M.-N."/>
            <person name="Henrissat B."/>
            <person name="Hibbett D."/>
            <person name="Martinez A.T."/>
            <person name="Grigoriev I.V."/>
        </authorList>
    </citation>
    <scope>NUCLEOTIDE SEQUENCE</scope>
    <source>
        <strain evidence="1">CIRM-BRFM 674</strain>
    </source>
</reference>
<dbReference type="AlphaFoldDB" id="A0A9P5ZER6"/>
<name>A0A9P5ZER6_9AGAR</name>
<keyword evidence="2" id="KW-1185">Reference proteome</keyword>
<sequence>MLMGRWGVRLVKEKLAHEGVHVSRDFVMTFRKAKNPSAVAARHTSTRKVHHHGLYSSGPNEEWCLDGHEKILRSMGIAVWGVIDKCCRLELGLWAVPNARLADVPPVLYLRVVQNAGGMCAQTASDKGTELGKLIPLVTTLREKELGNVAFEYTTGKAAIGFHHDDPIYEGVALWLWGKIVQLRLDTIVKESQTRRVRKQAGSLLPTGGRRIDFYNYPEDWQGENQLIPIPGEDIDKLLTEYDRPDLLQFGSDEMVQFCESLFEAIGAPSLTEKVGWIVFAKMLMYAEENSITVADLRR</sequence>
<organism evidence="1 2">
    <name type="scientific">Pholiota conissans</name>
    <dbReference type="NCBI Taxonomy" id="109636"/>
    <lineage>
        <taxon>Eukaryota</taxon>
        <taxon>Fungi</taxon>
        <taxon>Dikarya</taxon>
        <taxon>Basidiomycota</taxon>
        <taxon>Agaricomycotina</taxon>
        <taxon>Agaricomycetes</taxon>
        <taxon>Agaricomycetidae</taxon>
        <taxon>Agaricales</taxon>
        <taxon>Agaricineae</taxon>
        <taxon>Strophariaceae</taxon>
        <taxon>Pholiota</taxon>
    </lineage>
</organism>
<dbReference type="OrthoDB" id="5392716at2759"/>
<dbReference type="Proteomes" id="UP000807469">
    <property type="component" value="Unassembled WGS sequence"/>
</dbReference>
<proteinExistence type="predicted"/>
<comment type="caution">
    <text evidence="1">The sequence shown here is derived from an EMBL/GenBank/DDBJ whole genome shotgun (WGS) entry which is preliminary data.</text>
</comment>
<accession>A0A9P5ZER6</accession>
<evidence type="ECO:0000313" key="2">
    <source>
        <dbReference type="Proteomes" id="UP000807469"/>
    </source>
</evidence>
<protein>
    <submittedName>
        <fullName evidence="1">Uncharacterized protein</fullName>
    </submittedName>
</protein>
<dbReference type="EMBL" id="MU155138">
    <property type="protein sequence ID" value="KAF9485114.1"/>
    <property type="molecule type" value="Genomic_DNA"/>
</dbReference>
<dbReference type="PANTHER" id="PTHR46177">
    <property type="entry name" value="INTEGRASE CATALYTIC DOMAIN-CONTAINING PROTEIN"/>
    <property type="match status" value="1"/>
</dbReference>
<dbReference type="PANTHER" id="PTHR46177:SF1">
    <property type="entry name" value="INTEGRASE CATALYTIC DOMAIN-CONTAINING PROTEIN"/>
    <property type="match status" value="1"/>
</dbReference>